<dbReference type="Proteomes" id="UP000009328">
    <property type="component" value="Unassembled WGS sequence"/>
</dbReference>
<dbReference type="EMBL" id="CAIF01000001">
    <property type="protein sequence ID" value="CCH40574.1"/>
    <property type="molecule type" value="Genomic_DNA"/>
</dbReference>
<dbReference type="SUPFAM" id="SSF56112">
    <property type="entry name" value="Protein kinase-like (PK-like)"/>
    <property type="match status" value="1"/>
</dbReference>
<protein>
    <recommendedName>
        <fullName evidence="4">Protein kinase domain-containing protein</fullName>
    </recommendedName>
</protein>
<dbReference type="HOGENOM" id="CLU_336845_0_0_1"/>
<keyword evidence="3" id="KW-1185">Reference proteome</keyword>
<dbReference type="AlphaFoldDB" id="K0KGL7"/>
<proteinExistence type="predicted"/>
<reference evidence="2 3" key="1">
    <citation type="journal article" date="2012" name="Eukaryot. Cell">
        <title>Draft genome sequence of Wickerhamomyces ciferrii NRRL Y-1031 F-60-10.</title>
        <authorList>
            <person name="Schneider J."/>
            <person name="Andrea H."/>
            <person name="Blom J."/>
            <person name="Jaenicke S."/>
            <person name="Ruckert C."/>
            <person name="Schorsch C."/>
            <person name="Szczepanowski R."/>
            <person name="Farwick M."/>
            <person name="Goesmann A."/>
            <person name="Puhler A."/>
            <person name="Schaffer S."/>
            <person name="Tauch A."/>
            <person name="Kohler T."/>
            <person name="Brinkrolf K."/>
        </authorList>
    </citation>
    <scope>NUCLEOTIDE SEQUENCE [LARGE SCALE GENOMIC DNA]</scope>
    <source>
        <strain evidence="3">ATCC 14091 / BCRC 22168 / CBS 111 / JCM 3599 / NBRC 0793 / NRRL Y-1031 F-60-10</strain>
    </source>
</reference>
<dbReference type="Gene3D" id="1.10.510.10">
    <property type="entry name" value="Transferase(Phosphotransferase) domain 1"/>
    <property type="match status" value="1"/>
</dbReference>
<organism evidence="2 3">
    <name type="scientific">Wickerhamomyces ciferrii (strain ATCC 14091 / BCRC 22168 / CBS 111 / JCM 3599 / NBRC 0793 / NRRL Y-1031 F-60-10)</name>
    <name type="common">Yeast</name>
    <name type="synonym">Pichia ciferrii</name>
    <dbReference type="NCBI Taxonomy" id="1206466"/>
    <lineage>
        <taxon>Eukaryota</taxon>
        <taxon>Fungi</taxon>
        <taxon>Dikarya</taxon>
        <taxon>Ascomycota</taxon>
        <taxon>Saccharomycotina</taxon>
        <taxon>Saccharomycetes</taxon>
        <taxon>Phaffomycetales</taxon>
        <taxon>Wickerhamomycetaceae</taxon>
        <taxon>Wickerhamomyces</taxon>
    </lineage>
</organism>
<feature type="compositionally biased region" description="Polar residues" evidence="1">
    <location>
        <begin position="551"/>
        <end position="576"/>
    </location>
</feature>
<evidence type="ECO:0000313" key="3">
    <source>
        <dbReference type="Proteomes" id="UP000009328"/>
    </source>
</evidence>
<feature type="region of interest" description="Disordered" evidence="1">
    <location>
        <begin position="533"/>
        <end position="576"/>
    </location>
</feature>
<sequence length="846" mass="97489">MQLDMSSTNYDNFESIMNSIFPPSYIPFIPDDPSTGLQAEYQSIKERIILKPMSILDAQRYFDDHKEAILKNVDEELLTKTIRNTRFWKIFQVTRNPFHPIIINLSLIQVLASYLTSKERIREWILKTQFGNACLDQKLFAKIYKMLFVFPKSLCSTKVLHTEIDLTLENQNKLTDDHANTSNNYRPIPNNDERSFMLRNAAESLDPPDTYLSQKGLGMKRSISTGNTNDSINFQYDELPTEWIDGEVDKLEIKLDELLEPSTADGYGLEVMLEFYNNLLSDAFNGQHFADHTTDPEYKHSLSYYNDVVAPVLKLLNFATEKDTNKRALMINNSTNISVKQSIGQSHPAFEFTTPNNKRIDIVLLFNHISAAINSPVTSPIMLIESKKPRVFRESSSSQMKMDKFIKTSSKFKKISTQAFKYSISLKLRFGVITDNEYSFFYCIPKEKNDLKSILETKSVTLDCIISNDRFLKAPRNQGHQTLNQLNRVESTLLFAIFIARAALFGHEDDSTDDSFWQILRRNFVDEFSDNVSDSSHSSTSSHSESRDVPPSSNMSQAMSRQSGIHSAGTASRTDAPTSRDIFNSYFHEPVIGYNKVTKLNKLDHPSLSTLYLVNCKDFHDLIMNYIYEDDKDHLQQLITQKPDSKILIKVYIKDDMMEQLIDHEEDEFFSFKRAKKYTQKFLNHNVHDEVNVNKIVRYYNNEKLMNNKPDECLKVPLFITSGVIIDENKWSAPELGSFAAFEYLDNLVSLENEADVSGGLIPVVKKLHSLGISHGDIRLENVSKTKDTGEIILMDFNRSRILSDNADNIDWQRELKRHDFYVLRHLRYDLGLDQPEDENLSDYIN</sequence>
<feature type="compositionally biased region" description="Low complexity" evidence="1">
    <location>
        <begin position="533"/>
        <end position="543"/>
    </location>
</feature>
<evidence type="ECO:0000313" key="2">
    <source>
        <dbReference type="EMBL" id="CCH40574.1"/>
    </source>
</evidence>
<dbReference type="InterPro" id="IPR011009">
    <property type="entry name" value="Kinase-like_dom_sf"/>
</dbReference>
<gene>
    <name evidence="2" type="ORF">BN7_107</name>
</gene>
<dbReference type="InParanoid" id="K0KGL7"/>
<comment type="caution">
    <text evidence="2">The sequence shown here is derived from an EMBL/GenBank/DDBJ whole genome shotgun (WGS) entry which is preliminary data.</text>
</comment>
<evidence type="ECO:0000256" key="1">
    <source>
        <dbReference type="SAM" id="MobiDB-lite"/>
    </source>
</evidence>
<name>K0KGL7_WICCF</name>
<accession>K0KGL7</accession>
<evidence type="ECO:0008006" key="4">
    <source>
        <dbReference type="Google" id="ProtNLM"/>
    </source>
</evidence>